<dbReference type="VEuPathDB" id="FungiDB:TRIVIDRAFT_184111"/>
<dbReference type="InterPro" id="IPR001810">
    <property type="entry name" value="F-box_dom"/>
</dbReference>
<evidence type="ECO:0000313" key="3">
    <source>
        <dbReference type="Proteomes" id="UP000007115"/>
    </source>
</evidence>
<dbReference type="OrthoDB" id="5422579at2759"/>
<dbReference type="InParanoid" id="G9N9X3"/>
<dbReference type="eggNOG" id="ENOG502SJQV">
    <property type="taxonomic scope" value="Eukaryota"/>
</dbReference>
<sequence length="544" mass="62790">MIGDSPKAEREPCSQSPSLLTALPQELLSYIVGQLENSDIKNLRLSCKQLANASALRIKRVFLSANPLNVKVFRAIADHEVFRHGVTEIIYDDAWLPRSAFDAEAVRRPEMLMTNPPAPLDLWDSQYYRRTEGSDEEWFQSARRDNLREIGIHKNHVKGRWGSLARAKEAECEMSYQASWAYYQNLVRQQDEVIACGADIEAFIYGLRRFPSLRTITVTPAAHGMLFCPLYKTPMIRAFPFGFNYPLPRGWPARYESDDPLQAVPWVNEHDEAWAAQIRDNWRGFLLVAHAVAQERQHHRVSEFLIDSNQLHTGIGSRLFEQPCEAYTDIASILELPGLRRFHLSLNVEGQHFFHWKAFRSGLMRDALAKAVDLEQFALETDLDLEEIDEEEPPSLDDFIPIECWPKLQHLKLWNLHVRKSDLLSFLAKLPQTLQSIELSALCFFYYEGGYVDLLQDMHDILGWRERKIQPRVKMAIPHKDSYRDGQTIHVDKEIDEFLYGDGDNPFARESHDGEVPPRGAGVLRDAFVEELELPWKRLPSQVR</sequence>
<name>G9N9X3_HYPVG</name>
<dbReference type="EMBL" id="ABDF02000090">
    <property type="protein sequence ID" value="EHK16741.1"/>
    <property type="molecule type" value="Genomic_DNA"/>
</dbReference>
<reference evidence="2 3" key="1">
    <citation type="journal article" date="2011" name="Genome Biol.">
        <title>Comparative genome sequence analysis underscores mycoparasitism as the ancestral life style of Trichoderma.</title>
        <authorList>
            <person name="Kubicek C.P."/>
            <person name="Herrera-Estrella A."/>
            <person name="Seidl-Seiboth V."/>
            <person name="Martinez D.A."/>
            <person name="Druzhinina I.S."/>
            <person name="Thon M."/>
            <person name="Zeilinger S."/>
            <person name="Casas-Flores S."/>
            <person name="Horwitz B.A."/>
            <person name="Mukherjee P.K."/>
            <person name="Mukherjee M."/>
            <person name="Kredics L."/>
            <person name="Alcaraz L.D."/>
            <person name="Aerts A."/>
            <person name="Antal Z."/>
            <person name="Atanasova L."/>
            <person name="Cervantes-Badillo M.G."/>
            <person name="Challacombe J."/>
            <person name="Chertkov O."/>
            <person name="McCluskey K."/>
            <person name="Coulpier F."/>
            <person name="Deshpande N."/>
            <person name="von Doehren H."/>
            <person name="Ebbole D.J."/>
            <person name="Esquivel-Naranjo E.U."/>
            <person name="Fekete E."/>
            <person name="Flipphi M."/>
            <person name="Glaser F."/>
            <person name="Gomez-Rodriguez E.Y."/>
            <person name="Gruber S."/>
            <person name="Han C."/>
            <person name="Henrissat B."/>
            <person name="Hermosa R."/>
            <person name="Hernandez-Onate M."/>
            <person name="Karaffa L."/>
            <person name="Kosti I."/>
            <person name="Le Crom S."/>
            <person name="Lindquist E."/>
            <person name="Lucas S."/>
            <person name="Luebeck M."/>
            <person name="Luebeck P.S."/>
            <person name="Margeot A."/>
            <person name="Metz B."/>
            <person name="Misra M."/>
            <person name="Nevalainen H."/>
            <person name="Omann M."/>
            <person name="Packer N."/>
            <person name="Perrone G."/>
            <person name="Uresti-Rivera E.E."/>
            <person name="Salamov A."/>
            <person name="Schmoll M."/>
            <person name="Seiboth B."/>
            <person name="Shapiro H."/>
            <person name="Sukno S."/>
            <person name="Tamayo-Ramos J.A."/>
            <person name="Tisch D."/>
            <person name="Wiest A."/>
            <person name="Wilkinson H.H."/>
            <person name="Zhang M."/>
            <person name="Coutinho P.M."/>
            <person name="Kenerley C.M."/>
            <person name="Monte E."/>
            <person name="Baker S.E."/>
            <person name="Grigoriev I.V."/>
        </authorList>
    </citation>
    <scope>NUCLEOTIDE SEQUENCE [LARGE SCALE GENOMIC DNA]</scope>
    <source>
        <strain evidence="3">Gv29-8 / FGSC 10586</strain>
    </source>
</reference>
<evidence type="ECO:0000259" key="1">
    <source>
        <dbReference type="PROSITE" id="PS50181"/>
    </source>
</evidence>
<protein>
    <recommendedName>
        <fullName evidence="1">F-box domain-containing protein</fullName>
    </recommendedName>
</protein>
<feature type="domain" description="F-box" evidence="1">
    <location>
        <begin position="17"/>
        <end position="65"/>
    </location>
</feature>
<dbReference type="GeneID" id="25789182"/>
<dbReference type="Proteomes" id="UP000007115">
    <property type="component" value="Unassembled WGS sequence"/>
</dbReference>
<dbReference type="RefSeq" id="XP_013950937.1">
    <property type="nucleotide sequence ID" value="XM_014095462.1"/>
</dbReference>
<dbReference type="HOGENOM" id="CLU_021598_2_0_1"/>
<dbReference type="PROSITE" id="PS50181">
    <property type="entry name" value="FBOX"/>
    <property type="match status" value="1"/>
</dbReference>
<keyword evidence="3" id="KW-1185">Reference proteome</keyword>
<organism evidence="2 3">
    <name type="scientific">Hypocrea virens (strain Gv29-8 / FGSC 10586)</name>
    <name type="common">Gliocladium virens</name>
    <name type="synonym">Trichoderma virens</name>
    <dbReference type="NCBI Taxonomy" id="413071"/>
    <lineage>
        <taxon>Eukaryota</taxon>
        <taxon>Fungi</taxon>
        <taxon>Dikarya</taxon>
        <taxon>Ascomycota</taxon>
        <taxon>Pezizomycotina</taxon>
        <taxon>Sordariomycetes</taxon>
        <taxon>Hypocreomycetidae</taxon>
        <taxon>Hypocreales</taxon>
        <taxon>Hypocreaceae</taxon>
        <taxon>Trichoderma</taxon>
    </lineage>
</organism>
<dbReference type="AlphaFoldDB" id="G9N9X3"/>
<accession>G9N9X3</accession>
<comment type="caution">
    <text evidence="2">The sequence shown here is derived from an EMBL/GenBank/DDBJ whole genome shotgun (WGS) entry which is preliminary data.</text>
</comment>
<dbReference type="OMA" id="LEEAIWI"/>
<proteinExistence type="predicted"/>
<evidence type="ECO:0000313" key="2">
    <source>
        <dbReference type="EMBL" id="EHK16741.1"/>
    </source>
</evidence>
<gene>
    <name evidence="2" type="ORF">TRIVIDRAFT_184111</name>
</gene>